<dbReference type="RefSeq" id="WP_020511762.1">
    <property type="nucleotide sequence ID" value="NZ_JBIAZU010000003.1"/>
</dbReference>
<comment type="caution">
    <text evidence="2">The sequence shown here is derived from an EMBL/GenBank/DDBJ whole genome shotgun (WGS) entry which is preliminary data.</text>
</comment>
<keyword evidence="3" id="KW-1185">Reference proteome</keyword>
<sequence>MLSIRQDAGYTSERLSNETGIQRQRISHIETGNRRVAPDVTKTILSHLAVPATRFDAIMCLAQGSAAPGWWERYDDEMGPRQARTADLESGAATIFQFHPFLIPGLLQTPEFATVRAQADRAANTRRFSTARMLEARRQRQAILSGPDATRLEVILDEAVLVRRSGAPAQVMHDQLEYLIGQALNRRSVTVRVLPFDAESGRHLQARSAYTRYSFEDPGDPVVVVVDTNVDDLLLHDRDKVALYDDLTTELRQAALGPAESIDVLTAAAEDCLSRR</sequence>
<reference evidence="2 3" key="1">
    <citation type="submission" date="2024-10" db="EMBL/GenBank/DDBJ databases">
        <title>The Natural Products Discovery Center: Release of the First 8490 Sequenced Strains for Exploring Actinobacteria Biosynthetic Diversity.</title>
        <authorList>
            <person name="Kalkreuter E."/>
            <person name="Kautsar S.A."/>
            <person name="Yang D."/>
            <person name="Bader C.D."/>
            <person name="Teijaro C.N."/>
            <person name="Fluegel L."/>
            <person name="Davis C.M."/>
            <person name="Simpson J.R."/>
            <person name="Lauterbach L."/>
            <person name="Steele A.D."/>
            <person name="Gui C."/>
            <person name="Meng S."/>
            <person name="Li G."/>
            <person name="Viehrig K."/>
            <person name="Ye F."/>
            <person name="Su P."/>
            <person name="Kiefer A.F."/>
            <person name="Nichols A."/>
            <person name="Cepeda A.J."/>
            <person name="Yan W."/>
            <person name="Fan B."/>
            <person name="Jiang Y."/>
            <person name="Adhikari A."/>
            <person name="Zheng C.-J."/>
            <person name="Schuster L."/>
            <person name="Cowan T.M."/>
            <person name="Smanski M.J."/>
            <person name="Chevrette M.G."/>
            <person name="De Carvalho L.P.S."/>
            <person name="Shen B."/>
        </authorList>
    </citation>
    <scope>NUCLEOTIDE SEQUENCE [LARGE SCALE GENOMIC DNA]</scope>
    <source>
        <strain evidence="2 3">NPDC000087</strain>
    </source>
</reference>
<dbReference type="EMBL" id="JBIAZU010000003">
    <property type="protein sequence ID" value="MFF5291899.1"/>
    <property type="molecule type" value="Genomic_DNA"/>
</dbReference>
<feature type="domain" description="HTH cro/C1-type" evidence="1">
    <location>
        <begin position="1"/>
        <end position="55"/>
    </location>
</feature>
<dbReference type="Proteomes" id="UP001602245">
    <property type="component" value="Unassembled WGS sequence"/>
</dbReference>
<dbReference type="InterPro" id="IPR001387">
    <property type="entry name" value="Cro/C1-type_HTH"/>
</dbReference>
<name>A0ABW6WGU8_9ACTN</name>
<evidence type="ECO:0000259" key="1">
    <source>
        <dbReference type="PROSITE" id="PS50943"/>
    </source>
</evidence>
<organism evidence="2 3">
    <name type="scientific">Paractinoplanes globisporus</name>
    <dbReference type="NCBI Taxonomy" id="113565"/>
    <lineage>
        <taxon>Bacteria</taxon>
        <taxon>Bacillati</taxon>
        <taxon>Actinomycetota</taxon>
        <taxon>Actinomycetes</taxon>
        <taxon>Micromonosporales</taxon>
        <taxon>Micromonosporaceae</taxon>
        <taxon>Paractinoplanes</taxon>
    </lineage>
</organism>
<dbReference type="Pfam" id="PF01381">
    <property type="entry name" value="HTH_3"/>
    <property type="match status" value="1"/>
</dbReference>
<evidence type="ECO:0000313" key="2">
    <source>
        <dbReference type="EMBL" id="MFF5291899.1"/>
    </source>
</evidence>
<dbReference type="InterPro" id="IPR010982">
    <property type="entry name" value="Lambda_DNA-bd_dom_sf"/>
</dbReference>
<accession>A0ABW6WGU8</accession>
<dbReference type="InterPro" id="IPR043917">
    <property type="entry name" value="DUF5753"/>
</dbReference>
<evidence type="ECO:0000313" key="3">
    <source>
        <dbReference type="Proteomes" id="UP001602245"/>
    </source>
</evidence>
<dbReference type="SUPFAM" id="SSF47413">
    <property type="entry name" value="lambda repressor-like DNA-binding domains"/>
    <property type="match status" value="1"/>
</dbReference>
<protein>
    <submittedName>
        <fullName evidence="2">Scr1 family TA system antitoxin-like transcriptional regulator</fullName>
    </submittedName>
</protein>
<gene>
    <name evidence="2" type="ORF">ACFY35_20860</name>
</gene>
<dbReference type="CDD" id="cd00093">
    <property type="entry name" value="HTH_XRE"/>
    <property type="match status" value="1"/>
</dbReference>
<dbReference type="PROSITE" id="PS50943">
    <property type="entry name" value="HTH_CROC1"/>
    <property type="match status" value="1"/>
</dbReference>
<dbReference type="Gene3D" id="1.10.260.40">
    <property type="entry name" value="lambda repressor-like DNA-binding domains"/>
    <property type="match status" value="1"/>
</dbReference>
<proteinExistence type="predicted"/>
<dbReference type="Pfam" id="PF19054">
    <property type="entry name" value="DUF5753"/>
    <property type="match status" value="1"/>
</dbReference>